<evidence type="ECO:0000259" key="11">
    <source>
        <dbReference type="Pfam" id="PF06280"/>
    </source>
</evidence>
<feature type="active site" description="Charge relay system" evidence="7 8">
    <location>
        <position position="420"/>
    </location>
</feature>
<feature type="active site" description="Charge relay system" evidence="7 8">
    <location>
        <position position="23"/>
    </location>
</feature>
<feature type="domain" description="C5a peptidase/Subtilisin-like protease SBT2-like Fn3-like" evidence="11">
    <location>
        <begin position="498"/>
        <end position="614"/>
    </location>
</feature>
<evidence type="ECO:0000256" key="2">
    <source>
        <dbReference type="ARBA" id="ARBA00022512"/>
    </source>
</evidence>
<dbReference type="Pfam" id="PF06280">
    <property type="entry name" value="fn3_5"/>
    <property type="match status" value="1"/>
</dbReference>
<dbReference type="InterPro" id="IPR010435">
    <property type="entry name" value="C5a/SBT2-like_Fn3"/>
</dbReference>
<dbReference type="InterPro" id="IPR050131">
    <property type="entry name" value="Peptidase_S8_subtilisin-like"/>
</dbReference>
<dbReference type="Gene3D" id="3.40.50.200">
    <property type="entry name" value="Peptidase S8/S53 domain"/>
    <property type="match status" value="2"/>
</dbReference>
<dbReference type="InterPro" id="IPR015500">
    <property type="entry name" value="Peptidase_S8_subtilisin-rel"/>
</dbReference>
<dbReference type="InterPro" id="IPR036852">
    <property type="entry name" value="Peptidase_S8/S53_dom_sf"/>
</dbReference>
<keyword evidence="3 8" id="KW-0645">Protease</keyword>
<dbReference type="GO" id="GO:0004252">
    <property type="term" value="F:serine-type endopeptidase activity"/>
    <property type="evidence" value="ECO:0007669"/>
    <property type="project" value="UniProtKB-UniRule"/>
</dbReference>
<sequence length="763" mass="81812">MTQVDRLRAKGIRGKGIKIAIVDSGIDYKHPLLGGCFGKGCLVSFGADLVGDFYTGHNTPIRDDDPLDCDGHGTHVAGIVAARRNPLGFTGAAPDVKLGAYRILGCKGSVSNDLIAAAFLEAFEAGANIITMSISGPKGWNSRSLSSIVRRIVRQGVPCLLSAGNAGPEGQFYASASANGHHAAAVAAYETVVTPVLQTLATYWTESRPTSPRQPGCSGILGHLLRCPRIRSKPRVFTCIVGVPNAWGVSMPLFATSWDPVVGDDACESLPDSTPNLRNFIVLVRNGGCIQSRKAKNIAAKGAKYMILVSEKDDGIESPDSTDCGEHLKAVAMVNSTMGLTWIRSLASGAKLFVQVSDTRHGGKIVNKQNSPMGGAVSRATTWGPTFDMEFEPQFGAPGRQILSTYPVSKGGFAILSGASMACPLVAAIYALIYEARRGRADPFFIKDLVASTAKPQRLNLGHGFLDYLAPVSNQGSGIVQAYDAAFATSLASPSSLSFNDTDNAPSNLKFTLSNKSKIAIKYTLGSRPAVTVYTLAKDSIYPMRSNDLVSAYPTLSFTRNGVPVRRFTLQPGGRAVIEVKAHPPRYLDARRLPLWSGYLTINGTNGSALSLAYQGLIGSLRSAVVLAPDQAWIFTPLLANAFRKEPDDTTFLVPAPGTSQPEDINPAVNFNLALGSPLICVYIVPVEGEQEAAPIGQHALFPQTWVSRGNTWKDWDGKLNTGAYVPPGRYIMVVKALRIYGDRRKEEDWDTAKTQPFILQYK</sequence>
<dbReference type="EMBL" id="AZGY01000017">
    <property type="protein sequence ID" value="KZZ91709.1"/>
    <property type="molecule type" value="Genomic_DNA"/>
</dbReference>
<dbReference type="OrthoDB" id="10256524at2759"/>
<dbReference type="PRINTS" id="PR00723">
    <property type="entry name" value="SUBTILISIN"/>
</dbReference>
<dbReference type="InterPro" id="IPR000209">
    <property type="entry name" value="Peptidase_S8/S53_dom"/>
</dbReference>
<dbReference type="PROSITE" id="PS51892">
    <property type="entry name" value="SUBTILASE"/>
    <property type="match status" value="1"/>
</dbReference>
<dbReference type="STRING" id="1081109.A0A167YSJ4"/>
<dbReference type="PANTHER" id="PTHR43806">
    <property type="entry name" value="PEPTIDASE S8"/>
    <property type="match status" value="1"/>
</dbReference>
<evidence type="ECO:0000313" key="13">
    <source>
        <dbReference type="Proteomes" id="UP000078544"/>
    </source>
</evidence>
<keyword evidence="6 8" id="KW-0720">Serine protease</keyword>
<evidence type="ECO:0000256" key="3">
    <source>
        <dbReference type="ARBA" id="ARBA00022670"/>
    </source>
</evidence>
<gene>
    <name evidence="12" type="ORF">AAL_06463</name>
</gene>
<dbReference type="PROSITE" id="PS00136">
    <property type="entry name" value="SUBTILASE_ASP"/>
    <property type="match status" value="1"/>
</dbReference>
<protein>
    <submittedName>
        <fullName evidence="12">Subtilisin-like serine protease PR1C</fullName>
    </submittedName>
</protein>
<dbReference type="InterPro" id="IPR022398">
    <property type="entry name" value="Peptidase_S8_His-AS"/>
</dbReference>
<keyword evidence="2" id="KW-0964">Secreted</keyword>
<feature type="active site" description="Charge relay system" evidence="7 8">
    <location>
        <position position="72"/>
    </location>
</feature>
<accession>A0A167YSJ4</accession>
<evidence type="ECO:0000256" key="4">
    <source>
        <dbReference type="ARBA" id="ARBA00022729"/>
    </source>
</evidence>
<evidence type="ECO:0000313" key="12">
    <source>
        <dbReference type="EMBL" id="KZZ91709.1"/>
    </source>
</evidence>
<dbReference type="CDD" id="cd07489">
    <property type="entry name" value="Peptidases_S8_5"/>
    <property type="match status" value="1"/>
</dbReference>
<reference evidence="12 13" key="1">
    <citation type="journal article" date="2016" name="Genome Biol. Evol.">
        <title>Divergent and convergent evolution of fungal pathogenicity.</title>
        <authorList>
            <person name="Shang Y."/>
            <person name="Xiao G."/>
            <person name="Zheng P."/>
            <person name="Cen K."/>
            <person name="Zhan S."/>
            <person name="Wang C."/>
        </authorList>
    </citation>
    <scope>NUCLEOTIDE SEQUENCE [LARGE SCALE GENOMIC DNA]</scope>
    <source>
        <strain evidence="12 13">RCEF 2490</strain>
    </source>
</reference>
<comment type="similarity">
    <text evidence="1 8">Belongs to the peptidase S8 family.</text>
</comment>
<keyword evidence="2" id="KW-0134">Cell wall</keyword>
<evidence type="ECO:0000256" key="7">
    <source>
        <dbReference type="PIRSR" id="PIRSR615500-1"/>
    </source>
</evidence>
<dbReference type="InterPro" id="IPR034187">
    <property type="entry name" value="Peptidases_S8_5"/>
</dbReference>
<name>A0A167YSJ4_9HYPO</name>
<keyword evidence="5 8" id="KW-0378">Hydrolase</keyword>
<keyword evidence="13" id="KW-1185">Reference proteome</keyword>
<evidence type="ECO:0000256" key="5">
    <source>
        <dbReference type="ARBA" id="ARBA00022801"/>
    </source>
</evidence>
<dbReference type="InterPro" id="IPR003137">
    <property type="entry name" value="PA_domain"/>
</dbReference>
<evidence type="ECO:0000259" key="9">
    <source>
        <dbReference type="Pfam" id="PF00082"/>
    </source>
</evidence>
<dbReference type="Pfam" id="PF02225">
    <property type="entry name" value="PA"/>
    <property type="match status" value="1"/>
</dbReference>
<dbReference type="GO" id="GO:0016020">
    <property type="term" value="C:membrane"/>
    <property type="evidence" value="ECO:0007669"/>
    <property type="project" value="InterPro"/>
</dbReference>
<dbReference type="Proteomes" id="UP000078544">
    <property type="component" value="Unassembled WGS sequence"/>
</dbReference>
<dbReference type="PANTHER" id="PTHR43806:SF66">
    <property type="entry name" value="SERIN ENDOPEPTIDASE"/>
    <property type="match status" value="1"/>
</dbReference>
<evidence type="ECO:0000259" key="10">
    <source>
        <dbReference type="Pfam" id="PF02225"/>
    </source>
</evidence>
<proteinExistence type="inferred from homology"/>
<dbReference type="SUPFAM" id="SSF52743">
    <property type="entry name" value="Subtilisin-like"/>
    <property type="match status" value="1"/>
</dbReference>
<comment type="caution">
    <text evidence="12">The sequence shown here is derived from an EMBL/GenBank/DDBJ whole genome shotgun (WGS) entry which is preliminary data.</text>
</comment>
<dbReference type="InterPro" id="IPR023827">
    <property type="entry name" value="Peptidase_S8_Asp-AS"/>
</dbReference>
<dbReference type="AlphaFoldDB" id="A0A167YSJ4"/>
<dbReference type="GO" id="GO:0006508">
    <property type="term" value="P:proteolysis"/>
    <property type="evidence" value="ECO:0007669"/>
    <property type="project" value="UniProtKB-KW"/>
</dbReference>
<dbReference type="PROSITE" id="PS00137">
    <property type="entry name" value="SUBTILASE_HIS"/>
    <property type="match status" value="1"/>
</dbReference>
<evidence type="ECO:0000256" key="1">
    <source>
        <dbReference type="ARBA" id="ARBA00011073"/>
    </source>
</evidence>
<evidence type="ECO:0000256" key="8">
    <source>
        <dbReference type="PROSITE-ProRule" id="PRU01240"/>
    </source>
</evidence>
<keyword evidence="4" id="KW-0732">Signal</keyword>
<feature type="domain" description="PA" evidence="10">
    <location>
        <begin position="260"/>
        <end position="328"/>
    </location>
</feature>
<evidence type="ECO:0000256" key="6">
    <source>
        <dbReference type="ARBA" id="ARBA00022825"/>
    </source>
</evidence>
<organism evidence="12 13">
    <name type="scientific">Moelleriella libera RCEF 2490</name>
    <dbReference type="NCBI Taxonomy" id="1081109"/>
    <lineage>
        <taxon>Eukaryota</taxon>
        <taxon>Fungi</taxon>
        <taxon>Dikarya</taxon>
        <taxon>Ascomycota</taxon>
        <taxon>Pezizomycotina</taxon>
        <taxon>Sordariomycetes</taxon>
        <taxon>Hypocreomycetidae</taxon>
        <taxon>Hypocreales</taxon>
        <taxon>Clavicipitaceae</taxon>
        <taxon>Moelleriella</taxon>
    </lineage>
</organism>
<dbReference type="Pfam" id="PF00082">
    <property type="entry name" value="Peptidase_S8"/>
    <property type="match status" value="1"/>
</dbReference>
<feature type="domain" description="Peptidase S8/S53" evidence="9">
    <location>
        <begin position="14"/>
        <end position="460"/>
    </location>
</feature>